<dbReference type="GO" id="GO:0003700">
    <property type="term" value="F:DNA-binding transcription factor activity"/>
    <property type="evidence" value="ECO:0007669"/>
    <property type="project" value="InterPro"/>
</dbReference>
<evidence type="ECO:0000313" key="10">
    <source>
        <dbReference type="EMBL" id="AOB41829.1"/>
    </source>
</evidence>
<evidence type="ECO:0000256" key="2">
    <source>
        <dbReference type="ARBA" id="ARBA00022466"/>
    </source>
</evidence>
<dbReference type="PRINTS" id="PR00040">
    <property type="entry name" value="HTHMERR"/>
</dbReference>
<feature type="coiled-coil region" evidence="8">
    <location>
        <begin position="92"/>
        <end position="119"/>
    </location>
</feature>
<keyword evidence="6" id="KW-0804">Transcription</keyword>
<keyword evidence="4" id="KW-0805">Transcription regulation</keyword>
<evidence type="ECO:0000259" key="9">
    <source>
        <dbReference type="PROSITE" id="PS50937"/>
    </source>
</evidence>
<dbReference type="EMBL" id="KX156772">
    <property type="protein sequence ID" value="AOB41829.1"/>
    <property type="molecule type" value="Genomic_DNA"/>
</dbReference>
<evidence type="ECO:0000256" key="8">
    <source>
        <dbReference type="SAM" id="Coils"/>
    </source>
</evidence>
<dbReference type="AlphaFoldDB" id="A0A1B2RB65"/>
<dbReference type="GO" id="GO:0045340">
    <property type="term" value="F:mercury ion binding"/>
    <property type="evidence" value="ECO:0007669"/>
    <property type="project" value="InterPro"/>
</dbReference>
<keyword evidence="3" id="KW-0476">Mercury</keyword>
<evidence type="ECO:0000256" key="5">
    <source>
        <dbReference type="ARBA" id="ARBA00023125"/>
    </source>
</evidence>
<evidence type="ECO:0000256" key="3">
    <source>
        <dbReference type="ARBA" id="ARBA00022914"/>
    </source>
</evidence>
<evidence type="ECO:0000256" key="6">
    <source>
        <dbReference type="ARBA" id="ARBA00023163"/>
    </source>
</evidence>
<dbReference type="PROSITE" id="PS50937">
    <property type="entry name" value="HTH_MERR_2"/>
    <property type="match status" value="1"/>
</dbReference>
<organism evidence="10">
    <name type="scientific">Escherichia coli</name>
    <dbReference type="NCBI Taxonomy" id="562"/>
    <lineage>
        <taxon>Bacteria</taxon>
        <taxon>Pseudomonadati</taxon>
        <taxon>Pseudomonadota</taxon>
        <taxon>Gammaproteobacteria</taxon>
        <taxon>Enterobacterales</taxon>
        <taxon>Enterobacteriaceae</taxon>
        <taxon>Escherichia</taxon>
    </lineage>
</organism>
<dbReference type="Gene3D" id="1.10.1660.10">
    <property type="match status" value="1"/>
</dbReference>
<geneLocation type="plasmid" evidence="10">
    <name>IP40a</name>
</geneLocation>
<protein>
    <recommendedName>
        <fullName evidence="1">Mercuric resistance operon regulatory protein</fullName>
    </recommendedName>
</protein>
<dbReference type="InterPro" id="IPR009061">
    <property type="entry name" value="DNA-bd_dom_put_sf"/>
</dbReference>
<dbReference type="PANTHER" id="PTHR30204">
    <property type="entry name" value="REDOX-CYCLING DRUG-SENSING TRANSCRIPTIONAL ACTIVATOR SOXR"/>
    <property type="match status" value="1"/>
</dbReference>
<reference evidence="10" key="1">
    <citation type="submission" date="2016-04" db="EMBL/GenBank/DDBJ databases">
        <title>Characterization of the 'ancient' IncA/C plasmids R16a and IP40a and their rearrangements using Oxford Nanopore MinION sequencer device.</title>
        <authorList>
            <person name="Szabo M."/>
            <person name="Wilk T."/>
            <person name="Nagy T."/>
            <person name="Farkas T."/>
            <person name="Hegyi A."/>
            <person name="Olasz F."/>
            <person name="Kiss J."/>
        </authorList>
    </citation>
    <scope>NUCLEOTIDE SEQUENCE</scope>
    <source>
        <strain evidence="10">K-12</strain>
        <plasmid evidence="10">IP40a</plasmid>
    </source>
</reference>
<evidence type="ECO:0000256" key="1">
    <source>
        <dbReference type="ARBA" id="ARBA00017146"/>
    </source>
</evidence>
<accession>A0A1B2RB65</accession>
<keyword evidence="10" id="KW-0614">Plasmid</keyword>
<dbReference type="Pfam" id="PF13411">
    <property type="entry name" value="MerR_1"/>
    <property type="match status" value="1"/>
</dbReference>
<dbReference type="InterPro" id="IPR047057">
    <property type="entry name" value="MerR_fam"/>
</dbReference>
<keyword evidence="8" id="KW-0175">Coiled coil</keyword>
<comment type="function">
    <text evidence="7">Mediates the mercuric-dependent induction of mercury resistance operon. In the absence of mercury MerR represses transcription by binding tightly to the mer operator region; when mercury is present the dimeric complex binds a single ion and becomes a potent transcriptional activator, while remaining bound to the mer site.</text>
</comment>
<dbReference type="InterPro" id="IPR000551">
    <property type="entry name" value="MerR-type_HTH_dom"/>
</dbReference>
<dbReference type="GO" id="GO:0003677">
    <property type="term" value="F:DNA binding"/>
    <property type="evidence" value="ECO:0007669"/>
    <property type="project" value="UniProtKB-KW"/>
</dbReference>
<dbReference type="GO" id="GO:0046689">
    <property type="term" value="P:response to mercury ion"/>
    <property type="evidence" value="ECO:0007669"/>
    <property type="project" value="UniProtKB-KW"/>
</dbReference>
<feature type="domain" description="HTH merR-type" evidence="9">
    <location>
        <begin position="6"/>
        <end position="73"/>
    </location>
</feature>
<dbReference type="SMART" id="SM00422">
    <property type="entry name" value="HTH_MERR"/>
    <property type="match status" value="1"/>
</dbReference>
<proteinExistence type="predicted"/>
<evidence type="ECO:0000256" key="4">
    <source>
        <dbReference type="ARBA" id="ARBA00023015"/>
    </source>
</evidence>
<evidence type="ECO:0000256" key="7">
    <source>
        <dbReference type="ARBA" id="ARBA00024874"/>
    </source>
</evidence>
<dbReference type="PANTHER" id="PTHR30204:SF94">
    <property type="entry name" value="HEAVY METAL-DEPENDENT TRANSCRIPTIONAL REGULATOR HI_0293-RELATED"/>
    <property type="match status" value="1"/>
</dbReference>
<dbReference type="InterPro" id="IPR011794">
    <property type="entry name" value="MerR"/>
</dbReference>
<dbReference type="CDD" id="cd04783">
    <property type="entry name" value="HTH_MerR1"/>
    <property type="match status" value="1"/>
</dbReference>
<keyword evidence="5" id="KW-0238">DNA-binding</keyword>
<sequence length="130" mass="14957">MNMTRTISKVAKELAINIETVRFYERRGLIEQPPKPELGYRHYPDETVNRIRFIKRAQELGFTLEEIANLLSLNDRPCAQVQELAEYKLSAVMEKIADLKRLESALKALLTQCQSNNDDSHCPIIDSLQP</sequence>
<dbReference type="NCBIfam" id="TIGR02051">
    <property type="entry name" value="MerR"/>
    <property type="match status" value="1"/>
</dbReference>
<name>A0A1B2RB65_ECOLX</name>
<dbReference type="SUPFAM" id="SSF46955">
    <property type="entry name" value="Putative DNA-binding domain"/>
    <property type="match status" value="1"/>
</dbReference>
<keyword evidence="2" id="KW-0475">Mercuric resistance</keyword>